<reference evidence="4" key="3">
    <citation type="submission" date="2010-08" db="EMBL/GenBank/DDBJ databases">
        <authorList>
            <person name="Durkin A.S."/>
            <person name="Nelson K.E."/>
            <person name="Morrison M."/>
            <person name="Forsberg C.W."/>
            <person name="Wilson D.B."/>
            <person name="Russell J.B."/>
            <person name="Cann I.K.O."/>
            <person name="Mackie R.I."/>
            <person name="White B.A."/>
        </authorList>
    </citation>
    <scope>NUCLEOTIDE SEQUENCE</scope>
    <source>
        <strain evidence="4">S85</strain>
    </source>
</reference>
<dbReference type="KEGG" id="fsu:Fisuc_0443"/>
<dbReference type="Proteomes" id="UP000000517">
    <property type="component" value="Chromosome"/>
</dbReference>
<keyword evidence="4" id="KW-0808">Transferase</keyword>
<protein>
    <submittedName>
        <fullName evidence="3">Glycosyl transferase group 1</fullName>
    </submittedName>
    <submittedName>
        <fullName evidence="4">Glycosyltransferase, group 1 family</fullName>
    </submittedName>
</protein>
<dbReference type="SUPFAM" id="SSF53756">
    <property type="entry name" value="UDP-Glycosyltransferase/glycogen phosphorylase"/>
    <property type="match status" value="1"/>
</dbReference>
<evidence type="ECO:0000259" key="2">
    <source>
        <dbReference type="Pfam" id="PF13439"/>
    </source>
</evidence>
<dbReference type="PANTHER" id="PTHR45947">
    <property type="entry name" value="SULFOQUINOVOSYL TRANSFERASE SQD2"/>
    <property type="match status" value="1"/>
</dbReference>
<dbReference type="Pfam" id="PF00534">
    <property type="entry name" value="Glycos_transf_1"/>
    <property type="match status" value="1"/>
</dbReference>
<proteinExistence type="predicted"/>
<dbReference type="Gene3D" id="3.40.50.2000">
    <property type="entry name" value="Glycogen Phosphorylase B"/>
    <property type="match status" value="2"/>
</dbReference>
<dbReference type="InterPro" id="IPR028098">
    <property type="entry name" value="Glyco_trans_4-like_N"/>
</dbReference>
<evidence type="ECO:0000313" key="3">
    <source>
        <dbReference type="EMBL" id="ACX74055.1"/>
    </source>
</evidence>
<dbReference type="GO" id="GO:0016758">
    <property type="term" value="F:hexosyltransferase activity"/>
    <property type="evidence" value="ECO:0007669"/>
    <property type="project" value="TreeGrafter"/>
</dbReference>
<dbReference type="KEGG" id="fsc:FSU_0857"/>
<dbReference type="EMBL" id="CP002158">
    <property type="protein sequence ID" value="ADL24742.1"/>
    <property type="molecule type" value="Genomic_DNA"/>
</dbReference>
<evidence type="ECO:0000259" key="1">
    <source>
        <dbReference type="Pfam" id="PF00534"/>
    </source>
</evidence>
<feature type="domain" description="Glycosyl transferase family 1" evidence="1">
    <location>
        <begin position="214"/>
        <end position="369"/>
    </location>
</feature>
<keyword evidence="6" id="KW-1185">Reference proteome</keyword>
<gene>
    <name evidence="3" type="ordered locus">Fisuc_0443</name>
    <name evidence="4" type="ordered locus">FSU_0857</name>
</gene>
<name>C9RLA8_FIBSS</name>
<dbReference type="RefSeq" id="WP_012820285.1">
    <property type="nucleotide sequence ID" value="NC_013410.1"/>
</dbReference>
<sequence>MFTIVDFNNFWSPSGGGVRRYHLQKMAFYERQNEVRSVFVMPSASTYTETRSDGLIIEHVEAFRFPGNWEYRFMWKSKQIRPILEKYKPDVIEVGSPYILPSAVRRIAKKVVPNAALFSFWHADFPVTYVGRPIAKKFGTSVGVLSRRIAFWYAKQEFKNYDCVQASSKEAMARLKKNGLPDPRWIPLGCDIETFSPSRRDEALVNELKDGDPNRLTIFFPHRHCNEKGIDLVLGAYDILTQKLGHEPAIIFAGTGPSLPLVQEAAAKYKHVNYIGFVNSIDEMARYYASVDMGLALSGWETFGLSILESMASGNALVGAAAGAAFEHVSESGAGTILKERTPEALADAIVELYHSDLTDKKIKARKYAEKFSWNDCFKRQLALYKEIAEKKGIGYKPR</sequence>
<dbReference type="PANTHER" id="PTHR45947:SF3">
    <property type="entry name" value="SULFOQUINOVOSYL TRANSFERASE SQD2"/>
    <property type="match status" value="1"/>
</dbReference>
<evidence type="ECO:0000313" key="6">
    <source>
        <dbReference type="Proteomes" id="UP000001497"/>
    </source>
</evidence>
<dbReference type="Proteomes" id="UP000001497">
    <property type="component" value="Chromosome"/>
</dbReference>
<accession>C9RLA8</accession>
<dbReference type="HOGENOM" id="CLU_009583_2_0_0"/>
<evidence type="ECO:0000313" key="5">
    <source>
        <dbReference type="Proteomes" id="UP000000517"/>
    </source>
</evidence>
<dbReference type="EMBL" id="CP001792">
    <property type="protein sequence ID" value="ACX74055.1"/>
    <property type="molecule type" value="Genomic_DNA"/>
</dbReference>
<evidence type="ECO:0000313" key="4">
    <source>
        <dbReference type="EMBL" id="ADL24742.1"/>
    </source>
</evidence>
<dbReference type="STRING" id="59374.FSU_0857"/>
<dbReference type="CAZy" id="GT4">
    <property type="family name" value="Glycosyltransferase Family 4"/>
</dbReference>
<dbReference type="InterPro" id="IPR050194">
    <property type="entry name" value="Glycosyltransferase_grp1"/>
</dbReference>
<reference evidence="3 6" key="1">
    <citation type="submission" date="2009-10" db="EMBL/GenBank/DDBJ databases">
        <title>Complete sequence of Fibrobacter succinogenes subsp. succinogenes S85.</title>
        <authorList>
            <consortium name="US DOE Joint Genome Institute"/>
            <person name="Lucas S."/>
            <person name="Copeland A."/>
            <person name="Lapidus A."/>
            <person name="Glavina del Rio T."/>
            <person name="Tice H."/>
            <person name="Bruce D."/>
            <person name="Goodwin L."/>
            <person name="Pitluck S."/>
            <person name="Chertkov O."/>
            <person name="Detter J.C."/>
            <person name="Han C."/>
            <person name="Tapia R."/>
            <person name="Larimer F."/>
            <person name="Land M."/>
            <person name="Hauser L."/>
            <person name="Kyrpides N."/>
            <person name="Mikhailova N."/>
            <person name="Weimer P.J."/>
            <person name="Stevenson D.M."/>
            <person name="Boyum J."/>
            <person name="Brumm P.I."/>
            <person name="Mead D."/>
        </authorList>
    </citation>
    <scope>NUCLEOTIDE SEQUENCE [LARGE SCALE GENOMIC DNA]</scope>
    <source>
        <strain evidence="6">ATCC 19169 / S85</strain>
        <strain evidence="3">S85</strain>
    </source>
</reference>
<dbReference type="InterPro" id="IPR001296">
    <property type="entry name" value="Glyco_trans_1"/>
</dbReference>
<feature type="domain" description="Glycosyltransferase subfamily 4-like N-terminal" evidence="2">
    <location>
        <begin position="29"/>
        <end position="193"/>
    </location>
</feature>
<reference evidence="5" key="2">
    <citation type="submission" date="2010-08" db="EMBL/GenBank/DDBJ databases">
        <title>Complete sequence of Fibrobacter succinogenes subsp. succinogenes S85.</title>
        <authorList>
            <person name="Durkin A.S."/>
            <person name="Nelson K.E."/>
            <person name="Morrison M."/>
            <person name="Forsberg C.W."/>
            <person name="Wilson D.B."/>
            <person name="Russell J.B."/>
            <person name="Cann I.K.O."/>
            <person name="Mackie R.I."/>
            <person name="White B.A."/>
        </authorList>
    </citation>
    <scope>NUCLEOTIDE SEQUENCE [LARGE SCALE GENOMIC DNA]</scope>
    <source>
        <strain evidence="5">ATCC 19169 / S85</strain>
    </source>
</reference>
<dbReference type="Pfam" id="PF13439">
    <property type="entry name" value="Glyco_transf_4"/>
    <property type="match status" value="1"/>
</dbReference>
<dbReference type="eggNOG" id="COG0438">
    <property type="taxonomic scope" value="Bacteria"/>
</dbReference>
<dbReference type="OrthoDB" id="9790710at2"/>
<dbReference type="AlphaFoldDB" id="C9RLA8"/>
<organism evidence="4 5">
    <name type="scientific">Fibrobacter succinogenes (strain ATCC 19169 / S85)</name>
    <dbReference type="NCBI Taxonomy" id="59374"/>
    <lineage>
        <taxon>Bacteria</taxon>
        <taxon>Pseudomonadati</taxon>
        <taxon>Fibrobacterota</taxon>
        <taxon>Fibrobacteria</taxon>
        <taxon>Fibrobacterales</taxon>
        <taxon>Fibrobacteraceae</taxon>
        <taxon>Fibrobacter</taxon>
    </lineage>
</organism>